<feature type="region of interest" description="Disordered" evidence="8">
    <location>
        <begin position="1"/>
        <end position="45"/>
    </location>
</feature>
<organism evidence="10 11">
    <name type="scientific">Actinomadura miaoliensis</name>
    <dbReference type="NCBI Taxonomy" id="430685"/>
    <lineage>
        <taxon>Bacteria</taxon>
        <taxon>Bacillati</taxon>
        <taxon>Actinomycetota</taxon>
        <taxon>Actinomycetes</taxon>
        <taxon>Streptosporangiales</taxon>
        <taxon>Thermomonosporaceae</taxon>
        <taxon>Actinomadura</taxon>
    </lineage>
</organism>
<evidence type="ECO:0000256" key="2">
    <source>
        <dbReference type="ARBA" id="ARBA00009765"/>
    </source>
</evidence>
<dbReference type="RefSeq" id="WP_344949016.1">
    <property type="nucleotide sequence ID" value="NZ_BAAAZG010000024.1"/>
</dbReference>
<reference evidence="11" key="1">
    <citation type="journal article" date="2019" name="Int. J. Syst. Evol. Microbiol.">
        <title>The Global Catalogue of Microorganisms (GCM) 10K type strain sequencing project: providing services to taxonomists for standard genome sequencing and annotation.</title>
        <authorList>
            <consortium name="The Broad Institute Genomics Platform"/>
            <consortium name="The Broad Institute Genome Sequencing Center for Infectious Disease"/>
            <person name="Wu L."/>
            <person name="Ma J."/>
        </authorList>
    </citation>
    <scope>NUCLEOTIDE SEQUENCE [LARGE SCALE GENOMIC DNA]</scope>
    <source>
        <strain evidence="11">JCM 16702</strain>
    </source>
</reference>
<evidence type="ECO:0000256" key="4">
    <source>
        <dbReference type="ARBA" id="ARBA00022475"/>
    </source>
</evidence>
<evidence type="ECO:0000256" key="7">
    <source>
        <dbReference type="ARBA" id="ARBA00023136"/>
    </source>
</evidence>
<proteinExistence type="inferred from homology"/>
<protein>
    <submittedName>
        <fullName evidence="10">Magnesium and cobalt transport protein CorA</fullName>
    </submittedName>
</protein>
<dbReference type="Proteomes" id="UP001500683">
    <property type="component" value="Unassembled WGS sequence"/>
</dbReference>
<keyword evidence="4" id="KW-1003">Cell membrane</keyword>
<keyword evidence="11" id="KW-1185">Reference proteome</keyword>
<keyword evidence="3" id="KW-0813">Transport</keyword>
<keyword evidence="7 9" id="KW-0472">Membrane</keyword>
<keyword evidence="5 9" id="KW-0812">Transmembrane</keyword>
<comment type="caution">
    <text evidence="10">The sequence shown here is derived from an EMBL/GenBank/DDBJ whole genome shotgun (WGS) entry which is preliminary data.</text>
</comment>
<feature type="transmembrane region" description="Helical" evidence="9">
    <location>
        <begin position="328"/>
        <end position="347"/>
    </location>
</feature>
<keyword evidence="6 9" id="KW-1133">Transmembrane helix</keyword>
<dbReference type="SUPFAM" id="SSF143865">
    <property type="entry name" value="CorA soluble domain-like"/>
    <property type="match status" value="1"/>
</dbReference>
<accession>A0ABP7W0Y6</accession>
<dbReference type="Pfam" id="PF01544">
    <property type="entry name" value="CorA"/>
    <property type="match status" value="1"/>
</dbReference>
<dbReference type="CDD" id="cd12830">
    <property type="entry name" value="MtCorA-like"/>
    <property type="match status" value="1"/>
</dbReference>
<dbReference type="PANTHER" id="PTHR46494">
    <property type="entry name" value="CORA FAMILY METAL ION TRANSPORTER (EUROFUNG)"/>
    <property type="match status" value="1"/>
</dbReference>
<evidence type="ECO:0000256" key="1">
    <source>
        <dbReference type="ARBA" id="ARBA00004651"/>
    </source>
</evidence>
<evidence type="ECO:0000256" key="9">
    <source>
        <dbReference type="SAM" id="Phobius"/>
    </source>
</evidence>
<dbReference type="InterPro" id="IPR045861">
    <property type="entry name" value="CorA_cytoplasmic_dom"/>
</dbReference>
<dbReference type="SUPFAM" id="SSF144083">
    <property type="entry name" value="Magnesium transport protein CorA, transmembrane region"/>
    <property type="match status" value="1"/>
</dbReference>
<evidence type="ECO:0000256" key="5">
    <source>
        <dbReference type="ARBA" id="ARBA00022692"/>
    </source>
</evidence>
<evidence type="ECO:0000256" key="3">
    <source>
        <dbReference type="ARBA" id="ARBA00022448"/>
    </source>
</evidence>
<comment type="similarity">
    <text evidence="2">Belongs to the CorA metal ion transporter (MIT) (TC 1.A.35) family.</text>
</comment>
<gene>
    <name evidence="10" type="ORF">GCM10022214_38460</name>
</gene>
<feature type="transmembrane region" description="Helical" evidence="9">
    <location>
        <begin position="359"/>
        <end position="379"/>
    </location>
</feature>
<dbReference type="InterPro" id="IPR045863">
    <property type="entry name" value="CorA_TM1_TM2"/>
</dbReference>
<evidence type="ECO:0000313" key="11">
    <source>
        <dbReference type="Proteomes" id="UP001500683"/>
    </source>
</evidence>
<evidence type="ECO:0000313" key="10">
    <source>
        <dbReference type="EMBL" id="GAA4077164.1"/>
    </source>
</evidence>
<comment type="subcellular location">
    <subcellularLocation>
        <location evidence="1">Cell membrane</location>
        <topology evidence="1">Multi-pass membrane protein</topology>
    </subcellularLocation>
</comment>
<evidence type="ECO:0000256" key="6">
    <source>
        <dbReference type="ARBA" id="ARBA00022989"/>
    </source>
</evidence>
<name>A0ABP7W0Y6_9ACTN</name>
<dbReference type="EMBL" id="BAAAZG010000024">
    <property type="protein sequence ID" value="GAA4077164.1"/>
    <property type="molecule type" value="Genomic_DNA"/>
</dbReference>
<dbReference type="InterPro" id="IPR002523">
    <property type="entry name" value="MgTranspt_CorA/ZnTranspt_ZntB"/>
</dbReference>
<sequence>MAERRLRPLRPHKRGQSYGRGPDGDQMVAPERSMDPRGASPETAMDSRVIDNAIYRDGRRIDTPPSLADTLKRLRDTDGAMAWIGLYRPAESQLRSLAEEFGLHELALEDAIVAHQRPKLERYGDTLFVVLRSARYLDESEEVDFGELHVFLGPNFVLTVRHSEAPDLAVVRQRVEDDPELLKRGTEAVLYAILDAVVDGYAPVVAGLQNDIDEIETEVFRGDPKVSRRIYELSREVIEFQRATRPLLGMLEGLMAGFDKYGTDEELQRYLRDVADHATTVVERVTGFRQMLGDILTVNATLVSQAQNEEMKHLTQASYAQNEEIKKISAWAAILFAPTLIGTVYGMNFQHIPELHWTIGYPLALALMAGTCATLYLIFKRRDWL</sequence>
<dbReference type="PANTHER" id="PTHR46494:SF1">
    <property type="entry name" value="CORA FAMILY METAL ION TRANSPORTER (EUROFUNG)"/>
    <property type="match status" value="1"/>
</dbReference>
<evidence type="ECO:0000256" key="8">
    <source>
        <dbReference type="SAM" id="MobiDB-lite"/>
    </source>
</evidence>
<dbReference type="Gene3D" id="3.30.460.20">
    <property type="entry name" value="CorA soluble domain-like"/>
    <property type="match status" value="1"/>
</dbReference>
<dbReference type="Gene3D" id="1.20.58.340">
    <property type="entry name" value="Magnesium transport protein CorA, transmembrane region"/>
    <property type="match status" value="2"/>
</dbReference>